<protein>
    <submittedName>
        <fullName evidence="1">Type I phosphodiesterase/nucleotide pyrophosphatase</fullName>
    </submittedName>
</protein>
<dbReference type="Gene3D" id="3.40.720.10">
    <property type="entry name" value="Alkaline Phosphatase, subunit A"/>
    <property type="match status" value="1"/>
</dbReference>
<dbReference type="InterPro" id="IPR002591">
    <property type="entry name" value="Phosphodiest/P_Trfase"/>
</dbReference>
<comment type="caution">
    <text evidence="1">The sequence shown here is derived from an EMBL/GenBank/DDBJ whole genome shotgun (WGS) entry which is preliminary data.</text>
</comment>
<dbReference type="GO" id="GO:0016787">
    <property type="term" value="F:hydrolase activity"/>
    <property type="evidence" value="ECO:0007669"/>
    <property type="project" value="UniProtKB-ARBA"/>
</dbReference>
<dbReference type="Proteomes" id="UP000295773">
    <property type="component" value="Unassembled WGS sequence"/>
</dbReference>
<dbReference type="AlphaFoldDB" id="A0A4R3TLY0"/>
<reference evidence="1 2" key="1">
    <citation type="submission" date="2019-03" db="EMBL/GenBank/DDBJ databases">
        <title>Genomic Encyclopedia of Type Strains, Phase IV (KMG-IV): sequencing the most valuable type-strain genomes for metagenomic binning, comparative biology and taxonomic classification.</title>
        <authorList>
            <person name="Goeker M."/>
        </authorList>
    </citation>
    <scope>NUCLEOTIDE SEQUENCE [LARGE SCALE GENOMIC DNA]</scope>
    <source>
        <strain evidence="1 2">DSM 29481</strain>
    </source>
</reference>
<dbReference type="Pfam" id="PF01663">
    <property type="entry name" value="Phosphodiest"/>
    <property type="match status" value="1"/>
</dbReference>
<accession>A0A4R3TLY0</accession>
<dbReference type="SUPFAM" id="SSF53649">
    <property type="entry name" value="Alkaline phosphatase-like"/>
    <property type="match status" value="1"/>
</dbReference>
<dbReference type="InterPro" id="IPR017850">
    <property type="entry name" value="Alkaline_phosphatase_core_sf"/>
</dbReference>
<dbReference type="RefSeq" id="WP_132223153.1">
    <property type="nucleotide sequence ID" value="NZ_JANKBG010000001.1"/>
</dbReference>
<proteinExistence type="predicted"/>
<dbReference type="EMBL" id="SMBP01000001">
    <property type="protein sequence ID" value="TCU63400.1"/>
    <property type="molecule type" value="Genomic_DNA"/>
</dbReference>
<gene>
    <name evidence="1" type="ORF">EDD61_10151</name>
</gene>
<keyword evidence="2" id="KW-1185">Reference proteome</keyword>
<evidence type="ECO:0000313" key="1">
    <source>
        <dbReference type="EMBL" id="TCU63400.1"/>
    </source>
</evidence>
<dbReference type="PANTHER" id="PTHR10151:SF120">
    <property type="entry name" value="BIS(5'-ADENOSYL)-TRIPHOSPHATASE"/>
    <property type="match status" value="1"/>
</dbReference>
<evidence type="ECO:0000313" key="2">
    <source>
        <dbReference type="Proteomes" id="UP000295773"/>
    </source>
</evidence>
<organism evidence="1 2">
    <name type="scientific">Longicatena caecimuris</name>
    <dbReference type="NCBI Taxonomy" id="1796635"/>
    <lineage>
        <taxon>Bacteria</taxon>
        <taxon>Bacillati</taxon>
        <taxon>Bacillota</taxon>
        <taxon>Erysipelotrichia</taxon>
        <taxon>Erysipelotrichales</taxon>
        <taxon>Erysipelotrichaceae</taxon>
        <taxon>Longicatena</taxon>
    </lineage>
</organism>
<name>A0A4R3TLY0_9FIRM</name>
<sequence>MKMDWKKDNLVHIANSLRAYYHLPLFHKSDEQLDQWLQERKPEQIIVLLIDGLGKYQIEQLAKAKGFLKQHCKRYVETVFPPTTAAATTSFLSGKYPCEHGWLGWQQYFEEIDEHLVMFLNRSYYQKKPYWQPHYTYEHVAVNSLVQDCLANEIWATEIYPAFRKGGVHSFKEMCQRIVKESQSQRASCVYAYWDEFDDCMHHYGVHAAESKAMLENYDELMAHYFPSLSAKSALLIIADHGQIDVTCRCMVQDEQLMRCLRRLPSLEGRALSFSIQDGKHQMFKEHFQEKYGNSFILLSKAEVLQDHIFGEGNNHPLFTSFIGDYLAIAIGDEQLIYDDSYAVKGSHAGYTKEERMIPIICFQKEDEAKK</sequence>
<dbReference type="PANTHER" id="PTHR10151">
    <property type="entry name" value="ECTONUCLEOTIDE PYROPHOSPHATASE/PHOSPHODIESTERASE"/>
    <property type="match status" value="1"/>
</dbReference>